<dbReference type="Pfam" id="PF01521">
    <property type="entry name" value="Fe-S_biosyn"/>
    <property type="match status" value="1"/>
</dbReference>
<evidence type="ECO:0000313" key="3">
    <source>
        <dbReference type="Proteomes" id="UP000250434"/>
    </source>
</evidence>
<keyword evidence="3" id="KW-1185">Reference proteome</keyword>
<evidence type="ECO:0000259" key="1">
    <source>
        <dbReference type="Pfam" id="PF01521"/>
    </source>
</evidence>
<dbReference type="EMBL" id="CP015163">
    <property type="protein sequence ID" value="AXB44420.1"/>
    <property type="molecule type" value="Genomic_DNA"/>
</dbReference>
<evidence type="ECO:0000313" key="2">
    <source>
        <dbReference type="EMBL" id="AXB44420.1"/>
    </source>
</evidence>
<proteinExistence type="predicted"/>
<gene>
    <name evidence="2" type="ORF">A4R43_19415</name>
</gene>
<accession>A0A344L8P6</accession>
<dbReference type="SUPFAM" id="SSF89360">
    <property type="entry name" value="HesB-like domain"/>
    <property type="match status" value="1"/>
</dbReference>
<name>A0A344L8P6_9PSEU</name>
<dbReference type="OrthoDB" id="4554527at2"/>
<reference evidence="2 3" key="1">
    <citation type="submission" date="2016-04" db="EMBL/GenBank/DDBJ databases">
        <title>Complete genome sequence and analysis of deep-sea sediment isolate, Amycolatopsis sp. WP1.</title>
        <authorList>
            <person name="Wang H."/>
            <person name="Chen S."/>
            <person name="Wu Q."/>
        </authorList>
    </citation>
    <scope>NUCLEOTIDE SEQUENCE [LARGE SCALE GENOMIC DNA]</scope>
    <source>
        <strain evidence="2 3">WP1</strain>
    </source>
</reference>
<dbReference type="Gene3D" id="2.60.300.12">
    <property type="entry name" value="HesB-like domain"/>
    <property type="match status" value="1"/>
</dbReference>
<sequence length="102" mass="10532">MLAMTDAAAEAITALTGQDGQAEAGLRFAVQEVEEAGAQLGLSVAPSPEDGDQVLATEGGAKVFLEPKAAEFLDDKVLDIQQDDQGQMSFAVLQQPDAQPGS</sequence>
<dbReference type="Proteomes" id="UP000250434">
    <property type="component" value="Chromosome"/>
</dbReference>
<dbReference type="KEGG" id="aab:A4R43_19415"/>
<protein>
    <submittedName>
        <fullName evidence="2">Iron-sulfur cluster biosynthesis protein</fullName>
    </submittedName>
</protein>
<dbReference type="RefSeq" id="WP_113693661.1">
    <property type="nucleotide sequence ID" value="NZ_CP015163.1"/>
</dbReference>
<organism evidence="2 3">
    <name type="scientific">Amycolatopsis albispora</name>
    <dbReference type="NCBI Taxonomy" id="1804986"/>
    <lineage>
        <taxon>Bacteria</taxon>
        <taxon>Bacillati</taxon>
        <taxon>Actinomycetota</taxon>
        <taxon>Actinomycetes</taxon>
        <taxon>Pseudonocardiales</taxon>
        <taxon>Pseudonocardiaceae</taxon>
        <taxon>Amycolatopsis</taxon>
    </lineage>
</organism>
<dbReference type="AlphaFoldDB" id="A0A344L8P6"/>
<dbReference type="InterPro" id="IPR035903">
    <property type="entry name" value="HesB-like_dom_sf"/>
</dbReference>
<feature type="domain" description="Core" evidence="1">
    <location>
        <begin position="2"/>
        <end position="86"/>
    </location>
</feature>
<dbReference type="InterPro" id="IPR000361">
    <property type="entry name" value="ATAP_core_dom"/>
</dbReference>